<keyword evidence="8" id="KW-1185">Reference proteome</keyword>
<feature type="domain" description="Solute-binding protein family 5" evidence="6">
    <location>
        <begin position="85"/>
        <end position="435"/>
    </location>
</feature>
<keyword evidence="4 5" id="KW-0732">Signal</keyword>
<feature type="chain" id="PRO_5038881403" evidence="5">
    <location>
        <begin position="33"/>
        <end position="514"/>
    </location>
</feature>
<organism evidence="7 8">
    <name type="scientific">Mycetocola tolaasinivorans</name>
    <dbReference type="NCBI Taxonomy" id="76635"/>
    <lineage>
        <taxon>Bacteria</taxon>
        <taxon>Bacillati</taxon>
        <taxon>Actinomycetota</taxon>
        <taxon>Actinomycetes</taxon>
        <taxon>Micrococcales</taxon>
        <taxon>Microbacteriaceae</taxon>
        <taxon>Mycetocola</taxon>
    </lineage>
</organism>
<reference evidence="7 8" key="1">
    <citation type="submission" date="2018-10" db="EMBL/GenBank/DDBJ databases">
        <authorList>
            <person name="Li J."/>
        </authorList>
    </citation>
    <scope>NUCLEOTIDE SEQUENCE [LARGE SCALE GENOMIC DNA]</scope>
    <source>
        <strain evidence="7 8">IF 016277</strain>
    </source>
</reference>
<evidence type="ECO:0000313" key="8">
    <source>
        <dbReference type="Proteomes" id="UP000272503"/>
    </source>
</evidence>
<proteinExistence type="inferred from homology"/>
<evidence type="ECO:0000256" key="1">
    <source>
        <dbReference type="ARBA" id="ARBA00004196"/>
    </source>
</evidence>
<dbReference type="GO" id="GO:0030313">
    <property type="term" value="C:cell envelope"/>
    <property type="evidence" value="ECO:0007669"/>
    <property type="project" value="UniProtKB-SubCell"/>
</dbReference>
<dbReference type="GO" id="GO:0042597">
    <property type="term" value="C:periplasmic space"/>
    <property type="evidence" value="ECO:0007669"/>
    <property type="project" value="UniProtKB-ARBA"/>
</dbReference>
<comment type="caution">
    <text evidence="7">The sequence shown here is derived from an EMBL/GenBank/DDBJ whole genome shotgun (WGS) entry which is preliminary data.</text>
</comment>
<dbReference type="InterPro" id="IPR030678">
    <property type="entry name" value="Peptide/Ni-bd"/>
</dbReference>
<evidence type="ECO:0000256" key="4">
    <source>
        <dbReference type="ARBA" id="ARBA00022729"/>
    </source>
</evidence>
<name>A0A3L7AB25_9MICO</name>
<evidence type="ECO:0000256" key="5">
    <source>
        <dbReference type="SAM" id="SignalP"/>
    </source>
</evidence>
<dbReference type="OrthoDB" id="9803988at2"/>
<dbReference type="PANTHER" id="PTHR30290:SF10">
    <property type="entry name" value="PERIPLASMIC OLIGOPEPTIDE-BINDING PROTEIN-RELATED"/>
    <property type="match status" value="1"/>
</dbReference>
<dbReference type="CDD" id="cd00995">
    <property type="entry name" value="PBP2_NikA_DppA_OppA_like"/>
    <property type="match status" value="1"/>
</dbReference>
<dbReference type="GO" id="GO:0043190">
    <property type="term" value="C:ATP-binding cassette (ABC) transporter complex"/>
    <property type="evidence" value="ECO:0007669"/>
    <property type="project" value="InterPro"/>
</dbReference>
<dbReference type="Pfam" id="PF00496">
    <property type="entry name" value="SBP_bac_5"/>
    <property type="match status" value="1"/>
</dbReference>
<dbReference type="Gene3D" id="3.90.76.10">
    <property type="entry name" value="Dipeptide-binding Protein, Domain 1"/>
    <property type="match status" value="1"/>
</dbReference>
<dbReference type="PANTHER" id="PTHR30290">
    <property type="entry name" value="PERIPLASMIC BINDING COMPONENT OF ABC TRANSPORTER"/>
    <property type="match status" value="1"/>
</dbReference>
<dbReference type="Proteomes" id="UP000272503">
    <property type="component" value="Unassembled WGS sequence"/>
</dbReference>
<dbReference type="InterPro" id="IPR039424">
    <property type="entry name" value="SBP_5"/>
</dbReference>
<dbReference type="GO" id="GO:0015833">
    <property type="term" value="P:peptide transport"/>
    <property type="evidence" value="ECO:0007669"/>
    <property type="project" value="TreeGrafter"/>
</dbReference>
<dbReference type="EMBL" id="RCUX01000002">
    <property type="protein sequence ID" value="RLP77523.1"/>
    <property type="molecule type" value="Genomic_DNA"/>
</dbReference>
<protein>
    <submittedName>
        <fullName evidence="7">ABC transporter substrate-binding protein</fullName>
    </submittedName>
</protein>
<dbReference type="PROSITE" id="PS51257">
    <property type="entry name" value="PROKAR_LIPOPROTEIN"/>
    <property type="match status" value="1"/>
</dbReference>
<comment type="similarity">
    <text evidence="2">Belongs to the bacterial solute-binding protein 5 family.</text>
</comment>
<dbReference type="PIRSF" id="PIRSF002741">
    <property type="entry name" value="MppA"/>
    <property type="match status" value="1"/>
</dbReference>
<dbReference type="RefSeq" id="WP_121647504.1">
    <property type="nucleotide sequence ID" value="NZ_RCUX01000002.1"/>
</dbReference>
<dbReference type="SUPFAM" id="SSF53850">
    <property type="entry name" value="Periplasmic binding protein-like II"/>
    <property type="match status" value="1"/>
</dbReference>
<dbReference type="Gene3D" id="3.10.105.10">
    <property type="entry name" value="Dipeptide-binding Protein, Domain 3"/>
    <property type="match status" value="1"/>
</dbReference>
<dbReference type="GO" id="GO:1904680">
    <property type="term" value="F:peptide transmembrane transporter activity"/>
    <property type="evidence" value="ECO:0007669"/>
    <property type="project" value="TreeGrafter"/>
</dbReference>
<comment type="subcellular location">
    <subcellularLocation>
        <location evidence="1">Cell envelope</location>
    </subcellularLocation>
</comment>
<evidence type="ECO:0000313" key="7">
    <source>
        <dbReference type="EMBL" id="RLP77523.1"/>
    </source>
</evidence>
<dbReference type="InterPro" id="IPR000914">
    <property type="entry name" value="SBP_5_dom"/>
</dbReference>
<evidence type="ECO:0000259" key="6">
    <source>
        <dbReference type="Pfam" id="PF00496"/>
    </source>
</evidence>
<dbReference type="AlphaFoldDB" id="A0A3L7AB25"/>
<evidence type="ECO:0000256" key="3">
    <source>
        <dbReference type="ARBA" id="ARBA00022448"/>
    </source>
</evidence>
<gene>
    <name evidence="7" type="ORF">D9V32_03510</name>
</gene>
<evidence type="ECO:0000256" key="2">
    <source>
        <dbReference type="ARBA" id="ARBA00005695"/>
    </source>
</evidence>
<accession>A0A3L7AB25</accession>
<sequence length="514" mass="54988">MKTSLRRSLLALATGGALLLSGCAVVSGPASSSEPASAAKKDSIVIAISGAFSSLDQLDSGNLRSDGSVLGSIYSSLTRLNSSGELVGDLAEKWVATDAHTWTFTLRPGVTYTDGSALDASVVAWNIKRLKDHPDSPGATAQLVKNVAEATATDATTVTITTTTPDIDLPRKVAGIYYLQPKWAETHNTKLESLASGPYEIATYEPQKQVVLTANPKYSGTQPDIKKVTLRVVSDAATRLSGLKSGEIDAGFVIDPSDLNQLKSVKTLRTGAVDSNRVQVLRFNRDNPALADKRVREAINYAIDKDAITKTIYGGLVKPARTEVLSSLYEGYDSVTKAWPFDLKKAKELLAEAGYANGLDLELSVPKGAYVGAELAAPVLQSQLAEAGIKLTLTVTDRQVWLDRTFTDKAADLTWFGSADNSTVATDLLTFYGNTWSQTHGQVPEAYDAAVAAAKAADTKDAQLAQIKTAVTTAADDAYVVYLWPQPQTFAVNSSLNWKIRGDDYIWPAEISTK</sequence>
<dbReference type="Gene3D" id="3.40.190.10">
    <property type="entry name" value="Periplasmic binding protein-like II"/>
    <property type="match status" value="1"/>
</dbReference>
<feature type="signal peptide" evidence="5">
    <location>
        <begin position="1"/>
        <end position="32"/>
    </location>
</feature>
<keyword evidence="3" id="KW-0813">Transport</keyword>